<dbReference type="Gene3D" id="2.60.120.260">
    <property type="entry name" value="Galactose-binding domain-like"/>
    <property type="match status" value="1"/>
</dbReference>
<dbReference type="InterPro" id="IPR003598">
    <property type="entry name" value="Ig_sub2"/>
</dbReference>
<dbReference type="PROSITE" id="PS50022">
    <property type="entry name" value="FA58C_3"/>
    <property type="match status" value="1"/>
</dbReference>
<dbReference type="InterPro" id="IPR008979">
    <property type="entry name" value="Galactose-bd-like_sf"/>
</dbReference>
<name>A0A2B4RER7_STYPI</name>
<evidence type="ECO:0000256" key="2">
    <source>
        <dbReference type="ARBA" id="ARBA00022475"/>
    </source>
</evidence>
<keyword evidence="8" id="KW-0393">Immunoglobulin domain</keyword>
<feature type="domain" description="Ig-like" evidence="11">
    <location>
        <begin position="377"/>
        <end position="465"/>
    </location>
</feature>
<dbReference type="InterPro" id="IPR000421">
    <property type="entry name" value="FA58C"/>
</dbReference>
<dbReference type="GO" id="GO:0005886">
    <property type="term" value="C:plasma membrane"/>
    <property type="evidence" value="ECO:0007669"/>
    <property type="project" value="UniProtKB-SubCell"/>
</dbReference>
<comment type="caution">
    <text evidence="12">The sequence shown here is derived from an EMBL/GenBank/DDBJ whole genome shotgun (WGS) entry which is preliminary data.</text>
</comment>
<evidence type="ECO:0000256" key="5">
    <source>
        <dbReference type="ARBA" id="ARBA00023136"/>
    </source>
</evidence>
<dbReference type="Proteomes" id="UP000225706">
    <property type="component" value="Unassembled WGS sequence"/>
</dbReference>
<dbReference type="STRING" id="50429.A0A2B4RER7"/>
<dbReference type="Pfam" id="PF01391">
    <property type="entry name" value="Collagen"/>
    <property type="match status" value="1"/>
</dbReference>
<dbReference type="GO" id="GO:0008046">
    <property type="term" value="F:axon guidance receptor activity"/>
    <property type="evidence" value="ECO:0007669"/>
    <property type="project" value="TreeGrafter"/>
</dbReference>
<dbReference type="AlphaFoldDB" id="A0A2B4RER7"/>
<dbReference type="InterPro" id="IPR008160">
    <property type="entry name" value="Collagen"/>
</dbReference>
<dbReference type="InterPro" id="IPR003599">
    <property type="entry name" value="Ig_sub"/>
</dbReference>
<keyword evidence="2" id="KW-1003">Cell membrane</keyword>
<dbReference type="PROSITE" id="PS50835">
    <property type="entry name" value="IG_LIKE"/>
    <property type="match status" value="3"/>
</dbReference>
<dbReference type="SUPFAM" id="SSF49785">
    <property type="entry name" value="Galactose-binding domain-like"/>
    <property type="match status" value="1"/>
</dbReference>
<dbReference type="OrthoDB" id="5984500at2759"/>
<feature type="domain" description="F5/8 type C" evidence="10">
    <location>
        <begin position="470"/>
        <end position="575"/>
    </location>
</feature>
<dbReference type="PROSITE" id="PS01285">
    <property type="entry name" value="FA58C_1"/>
    <property type="match status" value="1"/>
</dbReference>
<dbReference type="EMBL" id="LSMT01000733">
    <property type="protein sequence ID" value="PFX14775.1"/>
    <property type="molecule type" value="Genomic_DNA"/>
</dbReference>
<dbReference type="InterPro" id="IPR013106">
    <property type="entry name" value="Ig_V-set"/>
</dbReference>
<evidence type="ECO:0000259" key="10">
    <source>
        <dbReference type="PROSITE" id="PS50022"/>
    </source>
</evidence>
<dbReference type="PANTHER" id="PTHR45080">
    <property type="entry name" value="CONTACTIN 5"/>
    <property type="match status" value="1"/>
</dbReference>
<feature type="region of interest" description="Disordered" evidence="9">
    <location>
        <begin position="115"/>
        <end position="182"/>
    </location>
</feature>
<dbReference type="Gene3D" id="2.60.40.10">
    <property type="entry name" value="Immunoglobulins"/>
    <property type="match status" value="3"/>
</dbReference>
<dbReference type="InterPro" id="IPR013783">
    <property type="entry name" value="Ig-like_fold"/>
</dbReference>
<dbReference type="Pfam" id="PF00754">
    <property type="entry name" value="F5_F8_type_C"/>
    <property type="match status" value="1"/>
</dbReference>
<evidence type="ECO:0000256" key="6">
    <source>
        <dbReference type="ARBA" id="ARBA00023157"/>
    </source>
</evidence>
<evidence type="ECO:0000256" key="9">
    <source>
        <dbReference type="SAM" id="MobiDB-lite"/>
    </source>
</evidence>
<feature type="domain" description="Ig-like" evidence="11">
    <location>
        <begin position="288"/>
        <end position="369"/>
    </location>
</feature>
<dbReference type="GO" id="GO:0007156">
    <property type="term" value="P:homophilic cell adhesion via plasma membrane adhesion molecules"/>
    <property type="evidence" value="ECO:0007669"/>
    <property type="project" value="TreeGrafter"/>
</dbReference>
<reference evidence="13" key="1">
    <citation type="journal article" date="2017" name="bioRxiv">
        <title>Comparative analysis of the genomes of Stylophora pistillata and Acropora digitifera provides evidence for extensive differences between species of corals.</title>
        <authorList>
            <person name="Voolstra C.R."/>
            <person name="Li Y."/>
            <person name="Liew Y.J."/>
            <person name="Baumgarten S."/>
            <person name="Zoccola D."/>
            <person name="Flot J.-F."/>
            <person name="Tambutte S."/>
            <person name="Allemand D."/>
            <person name="Aranda M."/>
        </authorList>
    </citation>
    <scope>NUCLEOTIDE SEQUENCE [LARGE SCALE GENOMIC DNA]</scope>
</reference>
<keyword evidence="13" id="KW-1185">Reference proteome</keyword>
<dbReference type="InterPro" id="IPR013098">
    <property type="entry name" value="Ig_I-set"/>
</dbReference>
<dbReference type="SMART" id="SM00406">
    <property type="entry name" value="IGv"/>
    <property type="match status" value="2"/>
</dbReference>
<dbReference type="GO" id="GO:0043025">
    <property type="term" value="C:neuronal cell body"/>
    <property type="evidence" value="ECO:0007669"/>
    <property type="project" value="TreeGrafter"/>
</dbReference>
<dbReference type="FunFam" id="2.60.40.10:FF:000005">
    <property type="entry name" value="Neuronal cell adhesion molecule"/>
    <property type="match status" value="1"/>
</dbReference>
<evidence type="ECO:0000256" key="3">
    <source>
        <dbReference type="ARBA" id="ARBA00022729"/>
    </source>
</evidence>
<dbReference type="InterPro" id="IPR036179">
    <property type="entry name" value="Ig-like_dom_sf"/>
</dbReference>
<proteinExistence type="predicted"/>
<evidence type="ECO:0000256" key="8">
    <source>
        <dbReference type="ARBA" id="ARBA00023319"/>
    </source>
</evidence>
<organism evidence="12 13">
    <name type="scientific">Stylophora pistillata</name>
    <name type="common">Smooth cauliflower coral</name>
    <dbReference type="NCBI Taxonomy" id="50429"/>
    <lineage>
        <taxon>Eukaryota</taxon>
        <taxon>Metazoa</taxon>
        <taxon>Cnidaria</taxon>
        <taxon>Anthozoa</taxon>
        <taxon>Hexacorallia</taxon>
        <taxon>Scleractinia</taxon>
        <taxon>Astrocoeniina</taxon>
        <taxon>Pocilloporidae</taxon>
        <taxon>Stylophora</taxon>
    </lineage>
</organism>
<keyword evidence="6" id="KW-1015">Disulfide bond</keyword>
<accession>A0A2B4RER7</accession>
<sequence>MSLSEDRSCPVSPGTVLSVFSLLLYSAGFIRIETKFNNYERRLITVEEFMPQNKMKESRTDLPAAEQVVPTTSGELEIHRRKPSISQSSPFNNSAQISEMLKEIVFSTWKSYQNRGNSNVCPRGRPGPPGRAGPRGDKGRRGRKGSLGLMGPPGKSGKQGVMGPPGMRGENGMKGDMGQPGKPGMPGLKGEPGESISSPKVAITPPKLFVNETNTASLLCSTSGNPTAQISWSKVNGSLPSDRTKVRLDGLIQITEVRTSDSGKYKCVAQNILGKDEKTARLVVRSKPKVSLSFGPTYVEKGKNVTLPKCHVTSFPSAVITWSRMRGELAHSRTVMKDGQLLIIRAQKRDSGLYECKASNILGHDSALTNLGVLDLPRFTINPPAQLDVGKGENISVPCQATGDPQPIITWVKDNSELPVGRSQVRANGTLQMWNVKDEDSGIYICTATSQGLFKTSSLMQLIVTVAKECGPVGVVDKNKIPDAALKASTFFSTDYHPYYGRLNETRGYGGWCAKTKFDRTDYLQVDMGAVLSLCAVATQGARSYSGEWTASYKLHISTDGVTWTTYKESNVEKV</sequence>
<dbReference type="GO" id="GO:0030424">
    <property type="term" value="C:axon"/>
    <property type="evidence" value="ECO:0007669"/>
    <property type="project" value="TreeGrafter"/>
</dbReference>
<evidence type="ECO:0000313" key="13">
    <source>
        <dbReference type="Proteomes" id="UP000225706"/>
    </source>
</evidence>
<dbReference type="SMART" id="SM00409">
    <property type="entry name" value="IG"/>
    <property type="match status" value="3"/>
</dbReference>
<dbReference type="InterPro" id="IPR050958">
    <property type="entry name" value="Cell_Adh-Cytoskel_Orgn"/>
</dbReference>
<comment type="subcellular location">
    <subcellularLocation>
        <location evidence="1">Cell membrane</location>
    </subcellularLocation>
</comment>
<dbReference type="GO" id="GO:0050808">
    <property type="term" value="P:synapse organization"/>
    <property type="evidence" value="ECO:0007669"/>
    <property type="project" value="TreeGrafter"/>
</dbReference>
<gene>
    <name evidence="12" type="primary">Hmcn2</name>
    <name evidence="12" type="ORF">AWC38_SpisGene21048</name>
</gene>
<keyword evidence="7" id="KW-0325">Glycoprotein</keyword>
<feature type="domain" description="Ig-like" evidence="11">
    <location>
        <begin position="199"/>
        <end position="283"/>
    </location>
</feature>
<evidence type="ECO:0000313" key="12">
    <source>
        <dbReference type="EMBL" id="PFX14775.1"/>
    </source>
</evidence>
<protein>
    <submittedName>
        <fullName evidence="12">Hemicentin-2</fullName>
    </submittedName>
</protein>
<evidence type="ECO:0000259" key="11">
    <source>
        <dbReference type="PROSITE" id="PS50835"/>
    </source>
</evidence>
<dbReference type="SUPFAM" id="SSF48726">
    <property type="entry name" value="Immunoglobulin"/>
    <property type="match status" value="3"/>
</dbReference>
<dbReference type="Pfam" id="PF13927">
    <property type="entry name" value="Ig_3"/>
    <property type="match status" value="2"/>
</dbReference>
<keyword evidence="3" id="KW-0732">Signal</keyword>
<evidence type="ECO:0000256" key="4">
    <source>
        <dbReference type="ARBA" id="ARBA00022737"/>
    </source>
</evidence>
<dbReference type="Pfam" id="PF07679">
    <property type="entry name" value="I-set"/>
    <property type="match status" value="1"/>
</dbReference>
<keyword evidence="4" id="KW-0677">Repeat</keyword>
<evidence type="ECO:0000256" key="1">
    <source>
        <dbReference type="ARBA" id="ARBA00004236"/>
    </source>
</evidence>
<dbReference type="PANTHER" id="PTHR45080:SF8">
    <property type="entry name" value="IG-LIKE DOMAIN-CONTAINING PROTEIN"/>
    <property type="match status" value="1"/>
</dbReference>
<dbReference type="SMART" id="SM00408">
    <property type="entry name" value="IGc2"/>
    <property type="match status" value="3"/>
</dbReference>
<evidence type="ECO:0000256" key="7">
    <source>
        <dbReference type="ARBA" id="ARBA00023180"/>
    </source>
</evidence>
<dbReference type="InterPro" id="IPR007110">
    <property type="entry name" value="Ig-like_dom"/>
</dbReference>
<keyword evidence="5" id="KW-0472">Membrane</keyword>